<protein>
    <recommendedName>
        <fullName evidence="2">DISARM protein DrmE C-terminal domain-containing protein</fullName>
    </recommendedName>
</protein>
<dbReference type="InterPro" id="IPR056666">
    <property type="entry name" value="DrmE_C"/>
</dbReference>
<dbReference type="Proteomes" id="UP000199645">
    <property type="component" value="Unassembled WGS sequence"/>
</dbReference>
<evidence type="ECO:0000256" key="1">
    <source>
        <dbReference type="SAM" id="MobiDB-lite"/>
    </source>
</evidence>
<gene>
    <name evidence="3" type="ORF">SAMN05421541_101522</name>
</gene>
<evidence type="ECO:0000313" key="4">
    <source>
        <dbReference type="Proteomes" id="UP000199645"/>
    </source>
</evidence>
<sequence>MTTRAAGSNVPDSSDDPPAPGNGSSENPDRAARRWAAPPETALGYARRSARFIPLIQAWTLAGPERAALTVAERDLLVAIQLSVRRKTNLLIRLPGGIHRLPLLAAVMIAAETLHLPQGELSRISGTEPPPGPVALVTPRLVRRAELDRLDVSSAPVAPALHPHRLRGDGLASPLRGGKPCLVTGAARLLFVSPASGFPPVVGMGPRVVIIDASAEPGNDWIAAASNWAAAHQSLVITVLDLHEEVSTRFPVASREGGCESAETAGSHNTWIADWPWLGATSDRLAGGPPGLSSGGPRRVPAGKRGQAHLLAVDDVSLSGLAEVRERLRRLRDPRGGPAPWPVCRAARLARLLTELPTRTADYDRVAPRHGGRTLRRFLDDVLDADSRNDFPASWRARVAAEWGAVRVALVAVYDALSEHNPVTDIIADLVEDAARRGQQLDVVCGSRTARDALTGRLVSIGSLPIHDTPPATIRSINMIDAAGSHQSTLLIGVPAVAWRRRLAAADIGQLIVVGRRGDEGRLYQALRGAFETPSRRTSLDTRCATLAALTEVPADEDELDGWELNLRLTTQAIAHDRDAPVSLPDHRALLAAAMNEPDHDVDLDIVGLETEWDDAPGLDDQDGPVRGRSVVAVPVVVQSTADEKRIQPATVFLLALATRVQRLRDDRIRLVPITEITAGMTLIGISEPERRSLFERIRPTLADQRPQVVDLLLQLWRVALNDALAISGSAVDLAERLTALGADITSSAVAQWADTSRIGPIDPRNVARIGSIAGSAVVAGEAARIAAVMRAVRIHHSTVGAALVKLARWHADGDQNALDHVAETLGPDIAEVAAELTAWKVIAVGEAVRAPVSGLRRPWSLAEAARLTRPIGDRGNAGDASDNPATATSSRRADLRHGIAIPEQEDEGYPVADKDQTGSFTFTVPSTDV</sequence>
<feature type="domain" description="DISARM protein DrmE C-terminal" evidence="2">
    <location>
        <begin position="665"/>
        <end position="806"/>
    </location>
</feature>
<name>A0A1I2A5X7_9ACTN</name>
<reference evidence="3 4" key="1">
    <citation type="submission" date="2016-10" db="EMBL/GenBank/DDBJ databases">
        <authorList>
            <person name="de Groot N.N."/>
        </authorList>
    </citation>
    <scope>NUCLEOTIDE SEQUENCE [LARGE SCALE GENOMIC DNA]</scope>
    <source>
        <strain evidence="3 4">DSM 43019</strain>
    </source>
</reference>
<feature type="region of interest" description="Disordered" evidence="1">
    <location>
        <begin position="1"/>
        <end position="34"/>
    </location>
</feature>
<dbReference type="Pfam" id="PF24957">
    <property type="entry name" value="DrmE_C"/>
    <property type="match status" value="1"/>
</dbReference>
<evidence type="ECO:0000259" key="2">
    <source>
        <dbReference type="Pfam" id="PF24957"/>
    </source>
</evidence>
<feature type="compositionally biased region" description="Polar residues" evidence="1">
    <location>
        <begin position="918"/>
        <end position="930"/>
    </location>
</feature>
<keyword evidence="4" id="KW-1185">Reference proteome</keyword>
<dbReference type="EMBL" id="FONV01000001">
    <property type="protein sequence ID" value="SFE39197.1"/>
    <property type="molecule type" value="Genomic_DNA"/>
</dbReference>
<feature type="compositionally biased region" description="Polar residues" evidence="1">
    <location>
        <begin position="1"/>
        <end position="12"/>
    </location>
</feature>
<dbReference type="AlphaFoldDB" id="A0A1I2A5X7"/>
<evidence type="ECO:0000313" key="3">
    <source>
        <dbReference type="EMBL" id="SFE39197.1"/>
    </source>
</evidence>
<feature type="region of interest" description="Disordered" evidence="1">
    <location>
        <begin position="871"/>
        <end position="930"/>
    </location>
</feature>
<organism evidence="3 4">
    <name type="scientific">Actinoplanes philippinensis</name>
    <dbReference type="NCBI Taxonomy" id="35752"/>
    <lineage>
        <taxon>Bacteria</taxon>
        <taxon>Bacillati</taxon>
        <taxon>Actinomycetota</taxon>
        <taxon>Actinomycetes</taxon>
        <taxon>Micromonosporales</taxon>
        <taxon>Micromonosporaceae</taxon>
        <taxon>Actinoplanes</taxon>
    </lineage>
</organism>
<proteinExistence type="predicted"/>
<accession>A0A1I2A5X7</accession>